<dbReference type="InterPro" id="IPR057230">
    <property type="entry name" value="DUF7908"/>
</dbReference>
<name>A0AAV9UHF3_9PEZI</name>
<dbReference type="AlphaFoldDB" id="A0AAV9UHF3"/>
<evidence type="ECO:0000259" key="2">
    <source>
        <dbReference type="Pfam" id="PF25485"/>
    </source>
</evidence>
<evidence type="ECO:0000313" key="4">
    <source>
        <dbReference type="Proteomes" id="UP001375240"/>
    </source>
</evidence>
<dbReference type="Proteomes" id="UP001375240">
    <property type="component" value="Unassembled WGS sequence"/>
</dbReference>
<sequence length="675" mass="68346">MSCSLVLPFLSGPPAGSQFYYNPDDTCLGLSAYVNGTDCADWPEAGLTSTVAGTFIFEPTAGPAFTSSCGAPLYTTEFAPDPIPSTIPCDVSNSLLVSTGGVGYYIYPTNAAGDLATQSWTIGEYPGDVSALSTDATLVATNVVAAGFTTVPTVISTVIDSTTTVITTFITTYSTLVLTATVTSGATTVTQGPLLKERQGCVLEGPAGFYASDEDGATVIAVNTIWTATSTFESSFTPTAYSSVSSTYTNVINETSTFINSVVGASVATTFVKSTVTVTGEDTTTTTPSVPTGTAGPFVINIAAIVTISTALEKRAEPTAAPALAKRQDFQGFVGLADADGTVGAVEDIDDALVFYVIDGELVTSIDGEDWYTYTELSVVTDPGSETWVLQNNVPPADSISTEFSGVELEVLDWSNADFPSTTATLCLGSALASNPDVPVLNWWYDVSQAPPEGECIGLSVGITDVAPGPSSTTVVTSLTTVTSISTITGDPLTTYVCDNACPLACSTNSADIITTTICSTAPNGLSTCQPCLSSTVGPIIETEIAVVTSTVACPSPPCPQYTIVPPPAPYNPPCDDDTVTIYAGNGAPVAPAPAPDAGAPAPAPAGDAGAAPAPAGDAGAPVAEASTSSSTTTKTSTTKTGTPTASPSLGAAGKLAIESSSFAIWCLAALAFLA</sequence>
<proteinExistence type="predicted"/>
<evidence type="ECO:0000313" key="3">
    <source>
        <dbReference type="EMBL" id="KAK6341455.1"/>
    </source>
</evidence>
<feature type="compositionally biased region" description="Low complexity" evidence="1">
    <location>
        <begin position="594"/>
        <end position="649"/>
    </location>
</feature>
<keyword evidence="4" id="KW-1185">Reference proteome</keyword>
<feature type="region of interest" description="Disordered" evidence="1">
    <location>
        <begin position="594"/>
        <end position="650"/>
    </location>
</feature>
<dbReference type="EMBL" id="JAVHNQ010000007">
    <property type="protein sequence ID" value="KAK6341455.1"/>
    <property type="molecule type" value="Genomic_DNA"/>
</dbReference>
<evidence type="ECO:0000256" key="1">
    <source>
        <dbReference type="SAM" id="MobiDB-lite"/>
    </source>
</evidence>
<feature type="domain" description="DUF7908" evidence="2">
    <location>
        <begin position="323"/>
        <end position="430"/>
    </location>
</feature>
<accession>A0AAV9UHF3</accession>
<comment type="caution">
    <text evidence="3">The sequence shown here is derived from an EMBL/GenBank/DDBJ whole genome shotgun (WGS) entry which is preliminary data.</text>
</comment>
<protein>
    <recommendedName>
        <fullName evidence="2">DUF7908 domain-containing protein</fullName>
    </recommendedName>
</protein>
<dbReference type="Pfam" id="PF25485">
    <property type="entry name" value="DUF7908"/>
    <property type="match status" value="1"/>
</dbReference>
<organism evidence="3 4">
    <name type="scientific">Orbilia brochopaga</name>
    <dbReference type="NCBI Taxonomy" id="3140254"/>
    <lineage>
        <taxon>Eukaryota</taxon>
        <taxon>Fungi</taxon>
        <taxon>Dikarya</taxon>
        <taxon>Ascomycota</taxon>
        <taxon>Pezizomycotina</taxon>
        <taxon>Orbiliomycetes</taxon>
        <taxon>Orbiliales</taxon>
        <taxon>Orbiliaceae</taxon>
        <taxon>Orbilia</taxon>
    </lineage>
</organism>
<reference evidence="3 4" key="1">
    <citation type="submission" date="2019-10" db="EMBL/GenBank/DDBJ databases">
        <authorList>
            <person name="Palmer J.M."/>
        </authorList>
    </citation>
    <scope>NUCLEOTIDE SEQUENCE [LARGE SCALE GENOMIC DNA]</scope>
    <source>
        <strain evidence="3 4">TWF696</strain>
    </source>
</reference>
<gene>
    <name evidence="3" type="ORF">TWF696_008529</name>
</gene>